<evidence type="ECO:0000313" key="3">
    <source>
        <dbReference type="EMBL" id="CED83941.1"/>
    </source>
</evidence>
<feature type="transmembrane region" description="Helical" evidence="2">
    <location>
        <begin position="86"/>
        <end position="108"/>
    </location>
</feature>
<keyword evidence="2" id="KW-0472">Membrane</keyword>
<keyword evidence="2" id="KW-0812">Transmembrane</keyword>
<protein>
    <submittedName>
        <fullName evidence="3">Uncharacterized protein</fullName>
    </submittedName>
</protein>
<evidence type="ECO:0000256" key="2">
    <source>
        <dbReference type="SAM" id="Phobius"/>
    </source>
</evidence>
<name>A0A0F7SRB6_PHARH</name>
<feature type="compositionally biased region" description="Acidic residues" evidence="1">
    <location>
        <begin position="429"/>
        <end position="439"/>
    </location>
</feature>
<feature type="transmembrane region" description="Helical" evidence="2">
    <location>
        <begin position="263"/>
        <end position="284"/>
    </location>
</feature>
<feature type="transmembrane region" description="Helical" evidence="2">
    <location>
        <begin position="9"/>
        <end position="31"/>
    </location>
</feature>
<dbReference type="EMBL" id="LN483157">
    <property type="protein sequence ID" value="CED83941.1"/>
    <property type="molecule type" value="Genomic_DNA"/>
</dbReference>
<sequence>MSDTPVRILVLHLFLLLHLSIFILGLGTITWIGVVWSRDQDERGGRPEHTTLLLCSLSVGLVGISRLIDIFRLSEWLTLVKIRAEFVMTGLMTISWIATNGALTLSSLSQRPPSPYLSSPPSSPPSPPLTNTDRFPKTILFLSIAFQTLFFLSSTCLLASGLSALHQATLKGLDVEWVMWDFDVERAASARDVRSLDEETGLLDNVDRVLRGSSMRGREETYGALGTGQDQSHEGLLDGRVEDEVKKFGLEEQDENGRRRVRWVWGLTGLSGGVLIGSSGWAVLGWEGFDKADISLWVLSSITFFLCLSTLFLPSFYIFKPSFLRPSTLRTLLILHIILYPLPTAFFTLPLSSSSSSSPSSEQGDPDGPQSEFSKPILPSPEQVQAAVSALPGFTIACAWAVVGLCLWWLVQETLLPPPSASSSRNEGYDDGGDEEGDDTGGGRRRRNQTRIPPSSP</sequence>
<feature type="region of interest" description="Disordered" evidence="1">
    <location>
        <begin position="418"/>
        <end position="457"/>
    </location>
</feature>
<dbReference type="AlphaFoldDB" id="A0A0F7SRB6"/>
<organism evidence="3">
    <name type="scientific">Phaffia rhodozyma</name>
    <name type="common">Yeast</name>
    <name type="synonym">Xanthophyllomyces dendrorhous</name>
    <dbReference type="NCBI Taxonomy" id="264483"/>
    <lineage>
        <taxon>Eukaryota</taxon>
        <taxon>Fungi</taxon>
        <taxon>Dikarya</taxon>
        <taxon>Basidiomycota</taxon>
        <taxon>Agaricomycotina</taxon>
        <taxon>Tremellomycetes</taxon>
        <taxon>Cystofilobasidiales</taxon>
        <taxon>Mrakiaceae</taxon>
        <taxon>Phaffia</taxon>
    </lineage>
</organism>
<accession>A0A0F7SRB6</accession>
<reference evidence="3" key="1">
    <citation type="submission" date="2014-08" db="EMBL/GenBank/DDBJ databases">
        <authorList>
            <person name="Sharma Rahul"/>
            <person name="Thines Marco"/>
        </authorList>
    </citation>
    <scope>NUCLEOTIDE SEQUENCE</scope>
</reference>
<keyword evidence="2" id="KW-1133">Transmembrane helix</keyword>
<evidence type="ECO:0000256" key="1">
    <source>
        <dbReference type="SAM" id="MobiDB-lite"/>
    </source>
</evidence>
<feature type="transmembrane region" description="Helical" evidence="2">
    <location>
        <begin position="331"/>
        <end position="351"/>
    </location>
</feature>
<feature type="transmembrane region" description="Helical" evidence="2">
    <location>
        <begin position="386"/>
        <end position="411"/>
    </location>
</feature>
<proteinExistence type="predicted"/>
<feature type="region of interest" description="Disordered" evidence="1">
    <location>
        <begin position="356"/>
        <end position="376"/>
    </location>
</feature>
<feature type="transmembrane region" description="Helical" evidence="2">
    <location>
        <begin position="139"/>
        <end position="162"/>
    </location>
</feature>
<feature type="transmembrane region" description="Helical" evidence="2">
    <location>
        <begin position="296"/>
        <end position="319"/>
    </location>
</feature>
<feature type="transmembrane region" description="Helical" evidence="2">
    <location>
        <begin position="51"/>
        <end position="74"/>
    </location>
</feature>